<protein>
    <submittedName>
        <fullName evidence="1">Ubiquitin protein ligase E3D</fullName>
    </submittedName>
</protein>
<name>A0A2K5DW18_AOTNA</name>
<reference evidence="1" key="1">
    <citation type="submission" date="2025-08" db="UniProtKB">
        <authorList>
            <consortium name="Ensembl"/>
        </authorList>
    </citation>
    <scope>IDENTIFICATION</scope>
</reference>
<evidence type="ECO:0000313" key="2">
    <source>
        <dbReference type="Proteomes" id="UP000233020"/>
    </source>
</evidence>
<proteinExistence type="predicted"/>
<dbReference type="GeneTree" id="ENSGT00390000003986"/>
<evidence type="ECO:0000313" key="1">
    <source>
        <dbReference type="Ensembl" id="ENSANAP00000025127.1"/>
    </source>
</evidence>
<keyword evidence="2" id="KW-1185">Reference proteome</keyword>
<dbReference type="Ensembl" id="ENSANAT00000043048.1">
    <property type="protein sequence ID" value="ENSANAP00000025127.1"/>
    <property type="gene ID" value="ENSANAG00000030282.1"/>
</dbReference>
<dbReference type="AlphaFoldDB" id="A0A2K5DW18"/>
<reference evidence="1" key="2">
    <citation type="submission" date="2025-09" db="UniProtKB">
        <authorList>
            <consortium name="Ensembl"/>
        </authorList>
    </citation>
    <scope>IDENTIFICATION</scope>
</reference>
<organism evidence="1 2">
    <name type="scientific">Aotus nancymaae</name>
    <name type="common">Ma's night monkey</name>
    <dbReference type="NCBI Taxonomy" id="37293"/>
    <lineage>
        <taxon>Eukaryota</taxon>
        <taxon>Metazoa</taxon>
        <taxon>Chordata</taxon>
        <taxon>Craniata</taxon>
        <taxon>Vertebrata</taxon>
        <taxon>Euteleostomi</taxon>
        <taxon>Mammalia</taxon>
        <taxon>Eutheria</taxon>
        <taxon>Euarchontoglires</taxon>
        <taxon>Primates</taxon>
        <taxon>Haplorrhini</taxon>
        <taxon>Platyrrhini</taxon>
        <taxon>Aotidae</taxon>
        <taxon>Aotus</taxon>
    </lineage>
</organism>
<gene>
    <name evidence="1" type="primary">UBE3D</name>
</gene>
<sequence>MATTAAETRVFLEVRRQLQSALLILGDRVSPYCPDWSP</sequence>
<dbReference type="Proteomes" id="UP000233020">
    <property type="component" value="Unplaced"/>
</dbReference>
<accession>A0A2K5DW18</accession>